<sequence>MAAVKRVSVRRGMAVAGAGMAVTLVIALAGCSASEVSPSTSPAAPAPSASAPAPTTAPVLDPAESATENLPYFDFISQNVLTANPEAGGRDFIDALAVGGFDKTQMELTPDRTTVDLAADSVLFSVRFNSECLVGQSGAATGYHSYVAPILASGTCLVGTTRPIDW</sequence>
<name>A0A7Z0J599_9MICO</name>
<evidence type="ECO:0000259" key="2">
    <source>
        <dbReference type="Pfam" id="PF22504"/>
    </source>
</evidence>
<feature type="domain" description="DUF6993" evidence="2">
    <location>
        <begin position="78"/>
        <end position="160"/>
    </location>
</feature>
<proteinExistence type="predicted"/>
<organism evidence="3 4">
    <name type="scientific">Glaciibacter psychrotolerans</name>
    <dbReference type="NCBI Taxonomy" id="670054"/>
    <lineage>
        <taxon>Bacteria</taxon>
        <taxon>Bacillati</taxon>
        <taxon>Actinomycetota</taxon>
        <taxon>Actinomycetes</taxon>
        <taxon>Micrococcales</taxon>
        <taxon>Microbacteriaceae</taxon>
        <taxon>Glaciibacter</taxon>
    </lineage>
</organism>
<accession>A0A7Z0J599</accession>
<dbReference type="Proteomes" id="UP000537260">
    <property type="component" value="Unassembled WGS sequence"/>
</dbReference>
<reference evidence="3 4" key="1">
    <citation type="submission" date="2020-07" db="EMBL/GenBank/DDBJ databases">
        <title>Sequencing the genomes of 1000 actinobacteria strains.</title>
        <authorList>
            <person name="Klenk H.-P."/>
        </authorList>
    </citation>
    <scope>NUCLEOTIDE SEQUENCE [LARGE SCALE GENOMIC DNA]</scope>
    <source>
        <strain evidence="3 4">LI1</strain>
    </source>
</reference>
<dbReference type="RefSeq" id="WP_343062460.1">
    <property type="nucleotide sequence ID" value="NZ_JACCFM010000001.1"/>
</dbReference>
<keyword evidence="4" id="KW-1185">Reference proteome</keyword>
<dbReference type="InterPro" id="IPR054262">
    <property type="entry name" value="DUF6993"/>
</dbReference>
<dbReference type="AlphaFoldDB" id="A0A7Z0J599"/>
<dbReference type="Pfam" id="PF22504">
    <property type="entry name" value="DUF6993"/>
    <property type="match status" value="1"/>
</dbReference>
<evidence type="ECO:0000313" key="3">
    <source>
        <dbReference type="EMBL" id="NYJ19222.1"/>
    </source>
</evidence>
<feature type="region of interest" description="Disordered" evidence="1">
    <location>
        <begin position="37"/>
        <end position="61"/>
    </location>
</feature>
<comment type="caution">
    <text evidence="3">The sequence shown here is derived from an EMBL/GenBank/DDBJ whole genome shotgun (WGS) entry which is preliminary data.</text>
</comment>
<feature type="compositionally biased region" description="Low complexity" evidence="1">
    <location>
        <begin position="37"/>
        <end position="58"/>
    </location>
</feature>
<dbReference type="EMBL" id="JACCFM010000001">
    <property type="protein sequence ID" value="NYJ19222.1"/>
    <property type="molecule type" value="Genomic_DNA"/>
</dbReference>
<evidence type="ECO:0000256" key="1">
    <source>
        <dbReference type="SAM" id="MobiDB-lite"/>
    </source>
</evidence>
<evidence type="ECO:0000313" key="4">
    <source>
        <dbReference type="Proteomes" id="UP000537260"/>
    </source>
</evidence>
<protein>
    <recommendedName>
        <fullName evidence="2">DUF6993 domain-containing protein</fullName>
    </recommendedName>
</protein>
<dbReference type="PROSITE" id="PS51257">
    <property type="entry name" value="PROKAR_LIPOPROTEIN"/>
    <property type="match status" value="1"/>
</dbReference>
<gene>
    <name evidence="3" type="ORF">HNR05_001013</name>
</gene>